<gene>
    <name evidence="5" type="ORF">D6D19_02290</name>
</gene>
<dbReference type="SUPFAM" id="SSF53474">
    <property type="entry name" value="alpha/beta-Hydrolases"/>
    <property type="match status" value="1"/>
</dbReference>
<evidence type="ECO:0000313" key="6">
    <source>
        <dbReference type="Proteomes" id="UP000308802"/>
    </source>
</evidence>
<dbReference type="Proteomes" id="UP000308802">
    <property type="component" value="Unassembled WGS sequence"/>
</dbReference>
<dbReference type="EMBL" id="QZAO01000041">
    <property type="protein sequence ID" value="THW77403.1"/>
    <property type="molecule type" value="Genomic_DNA"/>
</dbReference>
<name>A0A4S9AE24_AURPU</name>
<feature type="compositionally biased region" description="Low complexity" evidence="3">
    <location>
        <begin position="58"/>
        <end position="69"/>
    </location>
</feature>
<protein>
    <recommendedName>
        <fullName evidence="4">Serine hydrolase domain-containing protein</fullName>
    </recommendedName>
</protein>
<proteinExistence type="inferred from homology"/>
<accession>A0A4S9AE24</accession>
<evidence type="ECO:0000256" key="2">
    <source>
        <dbReference type="ARBA" id="ARBA00022801"/>
    </source>
</evidence>
<comment type="caution">
    <text evidence="5">The sequence shown here is derived from an EMBL/GenBank/DDBJ whole genome shotgun (WGS) entry which is preliminary data.</text>
</comment>
<feature type="compositionally biased region" description="Low complexity" evidence="3">
    <location>
        <begin position="17"/>
        <end position="31"/>
    </location>
</feature>
<evidence type="ECO:0000256" key="1">
    <source>
        <dbReference type="ARBA" id="ARBA00005863"/>
    </source>
</evidence>
<dbReference type="Gene3D" id="3.40.50.1820">
    <property type="entry name" value="alpha/beta hydrolase"/>
    <property type="match status" value="1"/>
</dbReference>
<dbReference type="AlphaFoldDB" id="A0A4S9AE24"/>
<reference evidence="5 6" key="1">
    <citation type="submission" date="2018-10" db="EMBL/GenBank/DDBJ databases">
        <title>Fifty Aureobasidium pullulans genomes reveal a recombining polyextremotolerant generalist.</title>
        <authorList>
            <person name="Gostincar C."/>
            <person name="Turk M."/>
            <person name="Zajc J."/>
            <person name="Gunde-Cimerman N."/>
        </authorList>
    </citation>
    <scope>NUCLEOTIDE SEQUENCE [LARGE SCALE GENOMIC DNA]</scope>
    <source>
        <strain evidence="5 6">EXF-10659</strain>
    </source>
</reference>
<dbReference type="PANTHER" id="PTHR48070:SF3">
    <property type="entry name" value="ESTERASE DBAE-RELATED"/>
    <property type="match status" value="1"/>
</dbReference>
<evidence type="ECO:0000259" key="4">
    <source>
        <dbReference type="Pfam" id="PF03959"/>
    </source>
</evidence>
<dbReference type="Pfam" id="PF03959">
    <property type="entry name" value="FSH1"/>
    <property type="match status" value="1"/>
</dbReference>
<evidence type="ECO:0000256" key="3">
    <source>
        <dbReference type="SAM" id="MobiDB-lite"/>
    </source>
</evidence>
<feature type="region of interest" description="Disordered" evidence="3">
    <location>
        <begin position="1"/>
        <end position="74"/>
    </location>
</feature>
<feature type="compositionally biased region" description="Polar residues" evidence="3">
    <location>
        <begin position="32"/>
        <end position="41"/>
    </location>
</feature>
<dbReference type="GO" id="GO:0044550">
    <property type="term" value="P:secondary metabolite biosynthetic process"/>
    <property type="evidence" value="ECO:0007669"/>
    <property type="project" value="TreeGrafter"/>
</dbReference>
<organism evidence="5 6">
    <name type="scientific">Aureobasidium pullulans</name>
    <name type="common">Black yeast</name>
    <name type="synonym">Pullularia pullulans</name>
    <dbReference type="NCBI Taxonomy" id="5580"/>
    <lineage>
        <taxon>Eukaryota</taxon>
        <taxon>Fungi</taxon>
        <taxon>Dikarya</taxon>
        <taxon>Ascomycota</taxon>
        <taxon>Pezizomycotina</taxon>
        <taxon>Dothideomycetes</taxon>
        <taxon>Dothideomycetidae</taxon>
        <taxon>Dothideales</taxon>
        <taxon>Saccotheciaceae</taxon>
        <taxon>Aureobasidium</taxon>
    </lineage>
</organism>
<dbReference type="GO" id="GO:0005737">
    <property type="term" value="C:cytoplasm"/>
    <property type="evidence" value="ECO:0007669"/>
    <property type="project" value="TreeGrafter"/>
</dbReference>
<comment type="similarity">
    <text evidence="1">Belongs to the LovG family.</text>
</comment>
<dbReference type="PANTHER" id="PTHR48070">
    <property type="entry name" value="ESTERASE OVCA2"/>
    <property type="match status" value="1"/>
</dbReference>
<feature type="domain" description="Serine hydrolase" evidence="4">
    <location>
        <begin position="79"/>
        <end position="304"/>
    </location>
</feature>
<keyword evidence="2" id="KW-0378">Hydrolase</keyword>
<dbReference type="GO" id="GO:0005634">
    <property type="term" value="C:nucleus"/>
    <property type="evidence" value="ECO:0007669"/>
    <property type="project" value="TreeGrafter"/>
</dbReference>
<dbReference type="InterPro" id="IPR050593">
    <property type="entry name" value="LovG"/>
</dbReference>
<evidence type="ECO:0000313" key="5">
    <source>
        <dbReference type="EMBL" id="THW77403.1"/>
    </source>
</evidence>
<dbReference type="InterPro" id="IPR029058">
    <property type="entry name" value="AB_hydrolase_fold"/>
</dbReference>
<sequence>MSPPSLEPHHRHLGQLTTASSPSTLTTTTTTNEPDISNEPTSIFHRRSNPHTLGLRGNTPTPTPTMTNTPPNPTDLSLPRILCLHGGGVTAEIFQLQARSLIKALPTFRLVFADGPFYCPPGPGIVPVYEDYGPFRRWLRWLPEHADIDDEAAIEEVMYAIETCKSGDPGTGPWVGLMGFSQGAKLAASLLYDQQVREEKIGVAETAYRFAVLLAGRQPLMQLSEYSVGPATLGAGEISEGFKYEGPNEHVLRLPTIHVHGLNDAGLHLHRDLMRKYCHPDAVTLVEWAGTHRVPLKKTDVDKICTEIYRVAKEQGVRC</sequence>
<dbReference type="InterPro" id="IPR005645">
    <property type="entry name" value="FSH-like_dom"/>
</dbReference>
<dbReference type="GO" id="GO:0016787">
    <property type="term" value="F:hydrolase activity"/>
    <property type="evidence" value="ECO:0007669"/>
    <property type="project" value="UniProtKB-KW"/>
</dbReference>